<reference evidence="4" key="2">
    <citation type="submission" date="2023-01" db="EMBL/GenBank/DDBJ databases">
        <authorList>
            <person name="Sun Q."/>
            <person name="Evtushenko L."/>
        </authorList>
    </citation>
    <scope>NUCLEOTIDE SEQUENCE</scope>
    <source>
        <strain evidence="4">VKM Ac-1020</strain>
    </source>
</reference>
<dbReference type="GO" id="GO:0006777">
    <property type="term" value="P:Mo-molybdopterin cofactor biosynthetic process"/>
    <property type="evidence" value="ECO:0007669"/>
    <property type="project" value="UniProtKB-KW"/>
</dbReference>
<dbReference type="CDD" id="cd00886">
    <property type="entry name" value="MogA_MoaB"/>
    <property type="match status" value="1"/>
</dbReference>
<gene>
    <name evidence="4" type="ORF">GCM10017576_03470</name>
</gene>
<dbReference type="SMART" id="SM00852">
    <property type="entry name" value="MoCF_biosynth"/>
    <property type="match status" value="1"/>
</dbReference>
<evidence type="ECO:0000313" key="4">
    <source>
        <dbReference type="EMBL" id="GLJ60218.1"/>
    </source>
</evidence>
<dbReference type="PANTHER" id="PTHR43764">
    <property type="entry name" value="MOLYBDENUM COFACTOR BIOSYNTHESIS"/>
    <property type="match status" value="1"/>
</dbReference>
<keyword evidence="2" id="KW-0501">Molybdenum cofactor biosynthesis</keyword>
<dbReference type="PROSITE" id="PS01078">
    <property type="entry name" value="MOCF_BIOSYNTHESIS_1"/>
    <property type="match status" value="1"/>
</dbReference>
<dbReference type="InterPro" id="IPR001453">
    <property type="entry name" value="MoaB/Mog_dom"/>
</dbReference>
<proteinExistence type="predicted"/>
<evidence type="ECO:0000259" key="3">
    <source>
        <dbReference type="SMART" id="SM00852"/>
    </source>
</evidence>
<dbReference type="RefSeq" id="WP_271171941.1">
    <property type="nucleotide sequence ID" value="NZ_BSEJ01000001.1"/>
</dbReference>
<evidence type="ECO:0000313" key="5">
    <source>
        <dbReference type="Proteomes" id="UP001142462"/>
    </source>
</evidence>
<dbReference type="AlphaFoldDB" id="A0A9W6H152"/>
<dbReference type="InterPro" id="IPR036425">
    <property type="entry name" value="MoaB/Mog-like_dom_sf"/>
</dbReference>
<evidence type="ECO:0000256" key="1">
    <source>
        <dbReference type="ARBA" id="ARBA00005046"/>
    </source>
</evidence>
<dbReference type="SUPFAM" id="SSF53218">
    <property type="entry name" value="Molybdenum cofactor biosynthesis proteins"/>
    <property type="match status" value="1"/>
</dbReference>
<evidence type="ECO:0000256" key="2">
    <source>
        <dbReference type="ARBA" id="ARBA00023150"/>
    </source>
</evidence>
<keyword evidence="5" id="KW-1185">Reference proteome</keyword>
<reference evidence="4" key="1">
    <citation type="journal article" date="2014" name="Int. J. Syst. Evol. Microbiol.">
        <title>Complete genome sequence of Corynebacterium casei LMG S-19264T (=DSM 44701T), isolated from a smear-ripened cheese.</title>
        <authorList>
            <consortium name="US DOE Joint Genome Institute (JGI-PGF)"/>
            <person name="Walter F."/>
            <person name="Albersmeier A."/>
            <person name="Kalinowski J."/>
            <person name="Ruckert C."/>
        </authorList>
    </citation>
    <scope>NUCLEOTIDE SEQUENCE</scope>
    <source>
        <strain evidence="4">VKM Ac-1020</strain>
    </source>
</reference>
<dbReference type="Pfam" id="PF00994">
    <property type="entry name" value="MoCF_biosynth"/>
    <property type="match status" value="1"/>
</dbReference>
<sequence length="164" mass="16567">MSDEKTPPLAVVVTVSDRSAAGEREDAAGPRAVDALRAAGWRCEPARVVPDGEASVSAALRQAVADGARLVVTTGGTGVGPRDRTPEGTRAVLDREVPGIAEELRRRGAQEKPAGMLTRGLAGIAGAALVVNLPGAPRAVDSGMPVVLSVAGHVVSQLDGGDHA</sequence>
<protein>
    <submittedName>
        <fullName evidence="4">Molybdenum cofactor biosynthesis protein</fullName>
    </submittedName>
</protein>
<dbReference type="Gene3D" id="3.40.980.10">
    <property type="entry name" value="MoaB/Mog-like domain"/>
    <property type="match status" value="1"/>
</dbReference>
<dbReference type="InterPro" id="IPR051920">
    <property type="entry name" value="MPT_Adenylyltrnsfr/MoaC-Rel"/>
</dbReference>
<dbReference type="InterPro" id="IPR008284">
    <property type="entry name" value="MoCF_biosynth_CS"/>
</dbReference>
<dbReference type="PANTHER" id="PTHR43764:SF1">
    <property type="entry name" value="MOLYBDOPTERIN MOLYBDOTRANSFERASE"/>
    <property type="match status" value="1"/>
</dbReference>
<name>A0A9W6H152_9MICO</name>
<organism evidence="4 5">
    <name type="scientific">Microbacterium barkeri</name>
    <dbReference type="NCBI Taxonomy" id="33917"/>
    <lineage>
        <taxon>Bacteria</taxon>
        <taxon>Bacillati</taxon>
        <taxon>Actinomycetota</taxon>
        <taxon>Actinomycetes</taxon>
        <taxon>Micrococcales</taxon>
        <taxon>Microbacteriaceae</taxon>
        <taxon>Microbacterium</taxon>
    </lineage>
</organism>
<comment type="pathway">
    <text evidence="1">Cofactor biosynthesis; molybdopterin biosynthesis.</text>
</comment>
<feature type="domain" description="MoaB/Mog" evidence="3">
    <location>
        <begin position="11"/>
        <end position="154"/>
    </location>
</feature>
<accession>A0A9W6H152</accession>
<comment type="caution">
    <text evidence="4">The sequence shown here is derived from an EMBL/GenBank/DDBJ whole genome shotgun (WGS) entry which is preliminary data.</text>
</comment>
<dbReference type="Proteomes" id="UP001142462">
    <property type="component" value="Unassembled WGS sequence"/>
</dbReference>
<dbReference type="EMBL" id="BSEJ01000001">
    <property type="protein sequence ID" value="GLJ60218.1"/>
    <property type="molecule type" value="Genomic_DNA"/>
</dbReference>
<dbReference type="NCBIfam" id="TIGR00177">
    <property type="entry name" value="molyb_syn"/>
    <property type="match status" value="1"/>
</dbReference>